<comment type="caution">
    <text evidence="1">The sequence shown here is derived from an EMBL/GenBank/DDBJ whole genome shotgun (WGS) entry which is preliminary data.</text>
</comment>
<dbReference type="EMBL" id="JAACXV010014157">
    <property type="protein sequence ID" value="KAF7269906.1"/>
    <property type="molecule type" value="Genomic_DNA"/>
</dbReference>
<organism evidence="1 2">
    <name type="scientific">Rhynchophorus ferrugineus</name>
    <name type="common">Red palm weevil</name>
    <name type="synonym">Curculio ferrugineus</name>
    <dbReference type="NCBI Taxonomy" id="354439"/>
    <lineage>
        <taxon>Eukaryota</taxon>
        <taxon>Metazoa</taxon>
        <taxon>Ecdysozoa</taxon>
        <taxon>Arthropoda</taxon>
        <taxon>Hexapoda</taxon>
        <taxon>Insecta</taxon>
        <taxon>Pterygota</taxon>
        <taxon>Neoptera</taxon>
        <taxon>Endopterygota</taxon>
        <taxon>Coleoptera</taxon>
        <taxon>Polyphaga</taxon>
        <taxon>Cucujiformia</taxon>
        <taxon>Curculionidae</taxon>
        <taxon>Dryophthorinae</taxon>
        <taxon>Rhynchophorus</taxon>
    </lineage>
</organism>
<keyword evidence="2" id="KW-1185">Reference proteome</keyword>
<name>A0A834M2Q7_RHYFE</name>
<evidence type="ECO:0000313" key="2">
    <source>
        <dbReference type="Proteomes" id="UP000625711"/>
    </source>
</evidence>
<reference evidence="1" key="1">
    <citation type="submission" date="2020-08" db="EMBL/GenBank/DDBJ databases">
        <title>Genome sequencing and assembly of the red palm weevil Rhynchophorus ferrugineus.</title>
        <authorList>
            <person name="Dias G.B."/>
            <person name="Bergman C.M."/>
            <person name="Manee M."/>
        </authorList>
    </citation>
    <scope>NUCLEOTIDE SEQUENCE</scope>
    <source>
        <strain evidence="1">AA-2017</strain>
        <tissue evidence="1">Whole larva</tissue>
    </source>
</reference>
<dbReference type="AlphaFoldDB" id="A0A834M2Q7"/>
<sequence>LVVSTRLRSRIERPKAIRSTITVTFSWSERFDTSPGRSIIRWRKNEKKQVPTACAPVKDAVNHSPRLQSRPPVRKRSASPPFALLCNIQMPARPRRQAFKARKRFLRIVRG</sequence>
<feature type="non-terminal residue" evidence="1">
    <location>
        <position position="1"/>
    </location>
</feature>
<evidence type="ECO:0000313" key="1">
    <source>
        <dbReference type="EMBL" id="KAF7269906.1"/>
    </source>
</evidence>
<protein>
    <submittedName>
        <fullName evidence="1">Uncharacterized protein</fullName>
    </submittedName>
</protein>
<accession>A0A834M2Q7</accession>
<proteinExistence type="predicted"/>
<gene>
    <name evidence="1" type="ORF">GWI33_017067</name>
</gene>
<dbReference type="Proteomes" id="UP000625711">
    <property type="component" value="Unassembled WGS sequence"/>
</dbReference>